<dbReference type="Proteomes" id="UP000663853">
    <property type="component" value="Unassembled WGS sequence"/>
</dbReference>
<keyword evidence="2 4" id="KW-0442">Lipid degradation</keyword>
<dbReference type="GO" id="GO:0019369">
    <property type="term" value="P:arachidonate metabolic process"/>
    <property type="evidence" value="ECO:0007669"/>
    <property type="project" value="TreeGrafter"/>
</dbReference>
<dbReference type="InterPro" id="IPR002641">
    <property type="entry name" value="PNPLA_dom"/>
</dbReference>
<evidence type="ECO:0000259" key="6">
    <source>
        <dbReference type="PROSITE" id="PS51635"/>
    </source>
</evidence>
<organism evidence="7 8">
    <name type="scientific">Rhizoctonia solani</name>
    <dbReference type="NCBI Taxonomy" id="456999"/>
    <lineage>
        <taxon>Eukaryota</taxon>
        <taxon>Fungi</taxon>
        <taxon>Dikarya</taxon>
        <taxon>Basidiomycota</taxon>
        <taxon>Agaricomycotina</taxon>
        <taxon>Agaricomycetes</taxon>
        <taxon>Cantharellales</taxon>
        <taxon>Ceratobasidiaceae</taxon>
        <taxon>Rhizoctonia</taxon>
    </lineage>
</organism>
<dbReference type="GO" id="GO:0047499">
    <property type="term" value="F:calcium-independent phospholipase A2 activity"/>
    <property type="evidence" value="ECO:0007669"/>
    <property type="project" value="TreeGrafter"/>
</dbReference>
<feature type="compositionally biased region" description="Polar residues" evidence="5">
    <location>
        <begin position="919"/>
        <end position="932"/>
    </location>
</feature>
<feature type="compositionally biased region" description="Acidic residues" evidence="5">
    <location>
        <begin position="969"/>
        <end position="982"/>
    </location>
</feature>
<dbReference type="EMBL" id="CAJMXA010000935">
    <property type="protein sequence ID" value="CAE6447000.1"/>
    <property type="molecule type" value="Genomic_DNA"/>
</dbReference>
<accession>A0A8H3GFL5</accession>
<evidence type="ECO:0000256" key="5">
    <source>
        <dbReference type="SAM" id="MobiDB-lite"/>
    </source>
</evidence>
<dbReference type="CDD" id="cd07216">
    <property type="entry name" value="Pat17_PNPLA8_PNPLA9_like3"/>
    <property type="match status" value="1"/>
</dbReference>
<feature type="compositionally biased region" description="Basic and acidic residues" evidence="5">
    <location>
        <begin position="15"/>
        <end position="27"/>
    </location>
</feature>
<feature type="short sequence motif" description="DGA/G" evidence="4">
    <location>
        <begin position="423"/>
        <end position="425"/>
    </location>
</feature>
<dbReference type="SUPFAM" id="SSF52151">
    <property type="entry name" value="FabD/lysophospholipase-like"/>
    <property type="match status" value="1"/>
</dbReference>
<feature type="region of interest" description="Disordered" evidence="5">
    <location>
        <begin position="15"/>
        <end position="41"/>
    </location>
</feature>
<evidence type="ECO:0000256" key="3">
    <source>
        <dbReference type="ARBA" id="ARBA00023098"/>
    </source>
</evidence>
<reference evidence="7" key="1">
    <citation type="submission" date="2021-01" db="EMBL/GenBank/DDBJ databases">
        <authorList>
            <person name="Kaushik A."/>
        </authorList>
    </citation>
    <scope>NUCLEOTIDE SEQUENCE</scope>
    <source>
        <strain evidence="7">AG6-10EEA</strain>
    </source>
</reference>
<dbReference type="GO" id="GO:0046486">
    <property type="term" value="P:glycerolipid metabolic process"/>
    <property type="evidence" value="ECO:0007669"/>
    <property type="project" value="UniProtKB-ARBA"/>
</dbReference>
<evidence type="ECO:0000313" key="7">
    <source>
        <dbReference type="EMBL" id="CAE6447000.1"/>
    </source>
</evidence>
<dbReference type="GO" id="GO:0016042">
    <property type="term" value="P:lipid catabolic process"/>
    <property type="evidence" value="ECO:0007669"/>
    <property type="project" value="UniProtKB-UniRule"/>
</dbReference>
<feature type="compositionally biased region" description="Polar residues" evidence="5">
    <location>
        <begin position="988"/>
        <end position="1002"/>
    </location>
</feature>
<feature type="domain" description="PNPLA" evidence="6">
    <location>
        <begin position="237"/>
        <end position="436"/>
    </location>
</feature>
<name>A0A8H3GFL5_9AGAM</name>
<gene>
    <name evidence="7" type="ORF">RDB_LOCUS44067</name>
</gene>
<feature type="region of interest" description="Disordered" evidence="5">
    <location>
        <begin position="686"/>
        <end position="727"/>
    </location>
</feature>
<feature type="region of interest" description="Disordered" evidence="5">
    <location>
        <begin position="88"/>
        <end position="132"/>
    </location>
</feature>
<dbReference type="Pfam" id="PF01734">
    <property type="entry name" value="Patatin"/>
    <property type="match status" value="1"/>
</dbReference>
<dbReference type="PROSITE" id="PS51635">
    <property type="entry name" value="PNPLA"/>
    <property type="match status" value="1"/>
</dbReference>
<evidence type="ECO:0000256" key="2">
    <source>
        <dbReference type="ARBA" id="ARBA00022963"/>
    </source>
</evidence>
<dbReference type="Gene3D" id="3.40.1090.10">
    <property type="entry name" value="Cytosolic phospholipase A2 catalytic domain"/>
    <property type="match status" value="1"/>
</dbReference>
<evidence type="ECO:0000313" key="8">
    <source>
        <dbReference type="Proteomes" id="UP000663853"/>
    </source>
</evidence>
<dbReference type="GO" id="GO:0016020">
    <property type="term" value="C:membrane"/>
    <property type="evidence" value="ECO:0007669"/>
    <property type="project" value="TreeGrafter"/>
</dbReference>
<feature type="active site" description="Proton acceptor" evidence="4">
    <location>
        <position position="423"/>
    </location>
</feature>
<dbReference type="InterPro" id="IPR016035">
    <property type="entry name" value="Acyl_Trfase/lysoPLipase"/>
</dbReference>
<evidence type="ECO:0000256" key="4">
    <source>
        <dbReference type="PROSITE-ProRule" id="PRU01161"/>
    </source>
</evidence>
<feature type="compositionally biased region" description="Polar residues" evidence="5">
    <location>
        <begin position="1044"/>
        <end position="1054"/>
    </location>
</feature>
<sequence length="1352" mass="150011">MSVISNGTWIYVDDRRPDRQESKRDLKATATRRPHGIPVSPEELDQQQELLDFYKQSNQRKHEQNNEVKGSSQQTGITHSRLLRHLQSMPSLTPKRNGHCRNITVSSTGATVGPCCPEGQTPAPPPVSSRRRKETSILQVSLVPPVPGAPWAPFRSATDPLPPSLHSRPSWGLLNVNTIVDHTQSPSPSMPTPVLGPHSAISSSPPLLPLSSLPSGYDFELARFRPDANKLRPLRLLSLDGGGVRGISSLRILKNIMDRIKPGARPCDYFDLIAGTSTGGLIAIMLGRLRMSVDECILHYHRLAKHIFKRNSAVQAGSLALAEHRFSPDNLEEAIKDVVAGLTPSNTKMADHHGRCARTFVLAVRKHNLNNHAARRIRSYATQHQPADTCEIWEAGRATSAAPSYFPPIKLKDEHGQVRSYIDGGLGYNNPGKELLNEARDVFGHEHTIGCFLSIGTGRDKNAGFQDVRKLNSAYQAFKAVALSSEQAHHELEEYFSRAPGVYFRFNAGARLVGVDGDEDFAAQVALEDWHKMGQIEKLTSQYLGEEETKRRVKRCAERLNRIALKRIQEWRRTVSHLTVWVTDDRAYYQQARPEIVSLLEAVFDSVRAVDTVRSQIPGPNWVRASEKEFESLLQDYIKLIEIAFPPHRQSRYNTPGDQDALNRGRILYNGLYSFKRRLDEVRGVQVEQRRASAPQLQQNSVPQQQNPAPIPSNSQNIQAPPRAASQGHIEHPILQNGASAPTMRPYTQPVNIARTNSLPTGGVAPMRPTIVPNHATPHLVNGTQQLPQSPQSSIAPQIQAQVTAQSTPIQQPPPPLVAQPVVGEAAPDVAPEGQDWDLEINWDELEALDRSEWQDDASMRVEDHNTSLDPTPTVAETAKEQPETLAEPSSITAPRTEPASTNERGTLIEKVVAESPRRSPSVQPKVNTSDVPESKAEDSAIQKPHASPGHEPAEPSEALDRPNSLVEDIIDIDELPGEEGMADPGHPQTQQQSPTEPVSSTLDEDVINIQYSDDEMEVDELDPSEPPESIRQSEQPEDGPAILSTQPQQSKSNTPQPSTTVQPTPIPNQQSMNDLNSLPPHIRAEIRQKAKGPLIAHYLSISSETREAAEARFQEMSDQEVFDLYHKMEHPRRIVDHHKNALVQSSHKIHLPHIDVREPPPEPPTLLCSVNGAMRLSSETVEFSISAATIASLERWRARFVTPAGSHGELVTVELACYSKNALRPSEGKGRRELIPNAQTRTWPDGGILWAFINSEDEIKDRNVRLFLSPPPFVELNQPVDISDFIREGHNTVKFVHLGGMEHFTFAVQTRRMPPPHSTWPGVLKRIQSLDPSANGYSALINRISVMLEQS</sequence>
<protein>
    <recommendedName>
        <fullName evidence="6">PNPLA domain-containing protein</fullName>
    </recommendedName>
</protein>
<proteinExistence type="predicted"/>
<evidence type="ECO:0000256" key="1">
    <source>
        <dbReference type="ARBA" id="ARBA00022801"/>
    </source>
</evidence>
<feature type="compositionally biased region" description="Low complexity" evidence="5">
    <location>
        <begin position="694"/>
        <end position="708"/>
    </location>
</feature>
<feature type="short sequence motif" description="GXGXXG" evidence="4">
    <location>
        <begin position="241"/>
        <end position="246"/>
    </location>
</feature>
<feature type="short sequence motif" description="GXSXG" evidence="4">
    <location>
        <begin position="275"/>
        <end position="279"/>
    </location>
</feature>
<feature type="compositionally biased region" description="Low complexity" evidence="5">
    <location>
        <begin position="1055"/>
        <end position="1064"/>
    </location>
</feature>
<feature type="compositionally biased region" description="Polar residues" evidence="5">
    <location>
        <begin position="67"/>
        <end position="77"/>
    </location>
</feature>
<feature type="compositionally biased region" description="Polar residues" evidence="5">
    <location>
        <begin position="888"/>
        <end position="905"/>
    </location>
</feature>
<keyword evidence="3 4" id="KW-0443">Lipid metabolism</keyword>
<feature type="active site" description="Nucleophile" evidence="4">
    <location>
        <position position="277"/>
    </location>
</feature>
<keyword evidence="1 4" id="KW-0378">Hydrolase</keyword>
<comment type="caution">
    <text evidence="7">The sequence shown here is derived from an EMBL/GenBank/DDBJ whole genome shotgun (WGS) entry which is preliminary data.</text>
</comment>
<feature type="compositionally biased region" description="Acidic residues" evidence="5">
    <location>
        <begin position="1003"/>
        <end position="1026"/>
    </location>
</feature>
<dbReference type="PANTHER" id="PTHR24185">
    <property type="entry name" value="CALCIUM-INDEPENDENT PHOSPHOLIPASE A2-GAMMA"/>
    <property type="match status" value="1"/>
</dbReference>
<dbReference type="PANTHER" id="PTHR24185:SF1">
    <property type="entry name" value="CALCIUM-INDEPENDENT PHOSPHOLIPASE A2-GAMMA"/>
    <property type="match status" value="1"/>
</dbReference>
<feature type="region of interest" description="Disordered" evidence="5">
    <location>
        <begin position="860"/>
        <end position="1078"/>
    </location>
</feature>
<feature type="region of interest" description="Disordered" evidence="5">
    <location>
        <begin position="58"/>
        <end position="77"/>
    </location>
</feature>